<organism evidence="3 4">
    <name type="scientific">Clostridium estertheticum subsp. estertheticum</name>
    <dbReference type="NCBI Taxonomy" id="1552"/>
    <lineage>
        <taxon>Bacteria</taxon>
        <taxon>Bacillati</taxon>
        <taxon>Bacillota</taxon>
        <taxon>Clostridia</taxon>
        <taxon>Eubacteriales</taxon>
        <taxon>Clostridiaceae</taxon>
        <taxon>Clostridium</taxon>
    </lineage>
</organism>
<dbReference type="RefSeq" id="WP_071614261.1">
    <property type="nucleotide sequence ID" value="NZ_CP015756.1"/>
</dbReference>
<feature type="domain" description="Mannosyl-glycoprotein endo-beta-N-acetylglucosamidase-like" evidence="2">
    <location>
        <begin position="430"/>
        <end position="587"/>
    </location>
</feature>
<evidence type="ECO:0000313" key="3">
    <source>
        <dbReference type="EMBL" id="APC41968.1"/>
    </source>
</evidence>
<name>A0A1J0GM00_9CLOT</name>
<sequence>MNKRITSSIIAALMIAGSTSITTFAAMGSGSVVIGNKAFDLTYANNQANANEISSAITAGGEVYIKDFEGNWKNNISESIINANIIPAVTYKNDDGTSNFDAGDKDHMAIITVQSVSPIANKNAIYGANATNVGLPTTVTLKLSDNTTKDVSVTWTSSTYDGTKTATYIFTGVYALPSGVTGTKPAVKVNVVVGVKPNAADIASAKAVDTKIIALPALSALTLANKTGVVAVRNAYASITSAQKLLVTKLSTLVAAEGKIADLQANADEKIAESAVETAVSIAEKSKMNVDVTKANGLIQSVKNATKQAEFSERISNINILDEIVSKGNNTFKLTPYNISLDDFISKEMANTPAASIGGKWLYAATKDGKLGYTSEGNKTWVSSPTNYNSIKNQLTSNINPINLENDPVKIYQFLELNYSDCVSADVLNKMFGENNALSGKGQVFIDAAQKSNVNPLYLAGHSILETGHGTSLLANGGTKKATGEYTYGMPVYNLFGIGAIDSNANGAGTSKAFENGWTDIDSAIYGGAAFISKKYINKGQNTIYKMRWNNLDVDQQYATDVSWANSQTKIIKQYFDLCPEAKLTFDIPVYK</sequence>
<evidence type="ECO:0000313" key="4">
    <source>
        <dbReference type="Proteomes" id="UP000182569"/>
    </source>
</evidence>
<dbReference type="Pfam" id="PF07532">
    <property type="entry name" value="Big_4"/>
    <property type="match status" value="1"/>
</dbReference>
<evidence type="ECO:0000259" key="2">
    <source>
        <dbReference type="SMART" id="SM00047"/>
    </source>
</evidence>
<feature type="signal peptide" evidence="1">
    <location>
        <begin position="1"/>
        <end position="25"/>
    </location>
</feature>
<keyword evidence="4" id="KW-1185">Reference proteome</keyword>
<dbReference type="InterPro" id="IPR011081">
    <property type="entry name" value="Big_4"/>
</dbReference>
<dbReference type="Proteomes" id="UP000182569">
    <property type="component" value="Chromosome"/>
</dbReference>
<protein>
    <recommendedName>
        <fullName evidence="2">Mannosyl-glycoprotein endo-beta-N-acetylglucosamidase-like domain-containing protein</fullName>
    </recommendedName>
</protein>
<keyword evidence="1" id="KW-0732">Signal</keyword>
<dbReference type="STRING" id="1552.A7L45_18805"/>
<dbReference type="InterPro" id="IPR002901">
    <property type="entry name" value="MGlyc_endo_b_GlcNAc-like_dom"/>
</dbReference>
<dbReference type="SMART" id="SM00047">
    <property type="entry name" value="LYZ2"/>
    <property type="match status" value="1"/>
</dbReference>
<accession>A0A1J0GM00</accession>
<dbReference type="OrthoDB" id="9816557at2"/>
<dbReference type="EMBL" id="CP015756">
    <property type="protein sequence ID" value="APC41968.1"/>
    <property type="molecule type" value="Genomic_DNA"/>
</dbReference>
<reference evidence="4" key="1">
    <citation type="journal article" date="2016" name="Front. Microbiol.">
        <title>Complete Genome Sequence of Clostridium estertheticum DSM 8809, a Microbe Identified in Spoiled Vacuum Packed Beef.</title>
        <authorList>
            <person name="Yu Z."/>
            <person name="Gunn L."/>
            <person name="Brennan E."/>
            <person name="Reid R."/>
            <person name="Wall P.G."/>
            <person name="Gaora O.P."/>
            <person name="Hurley D."/>
            <person name="Bolton D."/>
            <person name="Fanning S."/>
        </authorList>
    </citation>
    <scope>NUCLEOTIDE SEQUENCE [LARGE SCALE GENOMIC DNA]</scope>
    <source>
        <strain evidence="4">DSM 8809</strain>
    </source>
</reference>
<dbReference type="Pfam" id="PF01832">
    <property type="entry name" value="Glucosaminidase"/>
    <property type="match status" value="1"/>
</dbReference>
<dbReference type="GO" id="GO:0004040">
    <property type="term" value="F:amidase activity"/>
    <property type="evidence" value="ECO:0007669"/>
    <property type="project" value="InterPro"/>
</dbReference>
<gene>
    <name evidence="3" type="ORF">A7L45_18805</name>
</gene>
<evidence type="ECO:0000256" key="1">
    <source>
        <dbReference type="SAM" id="SignalP"/>
    </source>
</evidence>
<dbReference type="KEGG" id="ceu:A7L45_18805"/>
<proteinExistence type="predicted"/>
<feature type="chain" id="PRO_5009611978" description="Mannosyl-glycoprotein endo-beta-N-acetylglucosamidase-like domain-containing protein" evidence="1">
    <location>
        <begin position="26"/>
        <end position="592"/>
    </location>
</feature>
<dbReference type="AlphaFoldDB" id="A0A1J0GM00"/>
<dbReference type="Gene3D" id="1.10.530.10">
    <property type="match status" value="1"/>
</dbReference>